<dbReference type="AlphaFoldDB" id="R3WWN5"/>
<evidence type="ECO:0000259" key="1">
    <source>
        <dbReference type="Pfam" id="PF00571"/>
    </source>
</evidence>
<accession>R3WWN5</accession>
<dbReference type="HOGENOM" id="CLU_099771_0_0_9"/>
<dbReference type="EMBL" id="AJAT01000011">
    <property type="protein sequence ID" value="EOL46190.1"/>
    <property type="molecule type" value="Genomic_DNA"/>
</dbReference>
<organism evidence="2 3">
    <name type="scientific">Enterococcus phoeniculicola ATCC BAA-412</name>
    <dbReference type="NCBI Taxonomy" id="1158610"/>
    <lineage>
        <taxon>Bacteria</taxon>
        <taxon>Bacillati</taxon>
        <taxon>Bacillota</taxon>
        <taxon>Bacilli</taxon>
        <taxon>Lactobacillales</taxon>
        <taxon>Enterococcaceae</taxon>
        <taxon>Enterococcus</taxon>
    </lineage>
</organism>
<evidence type="ECO:0000313" key="2">
    <source>
        <dbReference type="EMBL" id="EOL46190.1"/>
    </source>
</evidence>
<evidence type="ECO:0000313" key="3">
    <source>
        <dbReference type="Proteomes" id="UP000013785"/>
    </source>
</evidence>
<keyword evidence="3" id="KW-1185">Reference proteome</keyword>
<dbReference type="InterPro" id="IPR046342">
    <property type="entry name" value="CBS_dom_sf"/>
</dbReference>
<dbReference type="SUPFAM" id="SSF54631">
    <property type="entry name" value="CBS-domain pair"/>
    <property type="match status" value="1"/>
</dbReference>
<dbReference type="Gene3D" id="3.10.580.10">
    <property type="entry name" value="CBS-domain"/>
    <property type="match status" value="1"/>
</dbReference>
<dbReference type="PATRIC" id="fig|1158610.3.peg.978"/>
<protein>
    <recommendedName>
        <fullName evidence="1">CBS domain-containing protein</fullName>
    </recommendedName>
</protein>
<dbReference type="STRING" id="154621.RV11_GL000474"/>
<gene>
    <name evidence="2" type="ORF">UC3_00996</name>
</gene>
<dbReference type="Proteomes" id="UP000013785">
    <property type="component" value="Unassembled WGS sequence"/>
</dbReference>
<reference evidence="2 3" key="1">
    <citation type="submission" date="2013-02" db="EMBL/GenBank/DDBJ databases">
        <title>The Genome Sequence of Enterococcus phoeniculicola BAA-412.</title>
        <authorList>
            <consortium name="The Broad Institute Genome Sequencing Platform"/>
            <consortium name="The Broad Institute Genome Sequencing Center for Infectious Disease"/>
            <person name="Earl A.M."/>
            <person name="Gilmore M.S."/>
            <person name="Lebreton F."/>
            <person name="Walker B."/>
            <person name="Young S.K."/>
            <person name="Zeng Q."/>
            <person name="Gargeya S."/>
            <person name="Fitzgerald M."/>
            <person name="Haas B."/>
            <person name="Abouelleil A."/>
            <person name="Alvarado L."/>
            <person name="Arachchi H.M."/>
            <person name="Berlin A.M."/>
            <person name="Chapman S.B."/>
            <person name="Dewar J."/>
            <person name="Goldberg J."/>
            <person name="Griggs A."/>
            <person name="Gujja S."/>
            <person name="Hansen M."/>
            <person name="Howarth C."/>
            <person name="Imamovic A."/>
            <person name="Larimer J."/>
            <person name="McCowan C."/>
            <person name="Murphy C."/>
            <person name="Neiman D."/>
            <person name="Pearson M."/>
            <person name="Priest M."/>
            <person name="Roberts A."/>
            <person name="Saif S."/>
            <person name="Shea T."/>
            <person name="Sisk P."/>
            <person name="Sykes S."/>
            <person name="Wortman J."/>
            <person name="Nusbaum C."/>
            <person name="Birren B."/>
        </authorList>
    </citation>
    <scope>NUCLEOTIDE SEQUENCE [LARGE SCALE GENOMIC DNA]</scope>
    <source>
        <strain evidence="2 3">ATCC BAA-412</strain>
    </source>
</reference>
<dbReference type="eggNOG" id="COG1253">
    <property type="taxonomic scope" value="Bacteria"/>
</dbReference>
<feature type="domain" description="CBS" evidence="1">
    <location>
        <begin position="179"/>
        <end position="229"/>
    </location>
</feature>
<sequence length="233" mass="27110">MVKPSEEFLNSFNRIEKWLREELNNPNSMGFSEMVRRLSRRKDLLVGANEEDLLQMAQLRNAIIHERISEDFVIAEPNEWAVQRIKQIEQDLTRPEKVCPKFSKKVTGFEWDVPLLEILRIVSEKRYSQFPLYRRGTFEGLITLRALGFWFAKRSQQGALHLENLKAKDLLVSGGKETNYQFISSDTHVFEVEALFRDKATLEAVLITKDGNPNGNLLGIIRPRDIYNTLEKD</sequence>
<proteinExistence type="predicted"/>
<dbReference type="InterPro" id="IPR000644">
    <property type="entry name" value="CBS_dom"/>
</dbReference>
<name>R3WWN5_9ENTE</name>
<dbReference type="Pfam" id="PF00571">
    <property type="entry name" value="CBS"/>
    <property type="match status" value="1"/>
</dbReference>
<comment type="caution">
    <text evidence="2">The sequence shown here is derived from an EMBL/GenBank/DDBJ whole genome shotgun (WGS) entry which is preliminary data.</text>
</comment>